<evidence type="ECO:0000259" key="1">
    <source>
        <dbReference type="Pfam" id="PF03372"/>
    </source>
</evidence>
<dbReference type="InterPro" id="IPR036691">
    <property type="entry name" value="Endo/exonu/phosph_ase_sf"/>
</dbReference>
<comment type="caution">
    <text evidence="2">The sequence shown here is derived from an EMBL/GenBank/DDBJ whole genome shotgun (WGS) entry which is preliminary data.</text>
</comment>
<dbReference type="GO" id="GO:0003824">
    <property type="term" value="F:catalytic activity"/>
    <property type="evidence" value="ECO:0007669"/>
    <property type="project" value="InterPro"/>
</dbReference>
<organism evidence="2 3">
    <name type="scientific">Erythroxylum novogranatense</name>
    <dbReference type="NCBI Taxonomy" id="1862640"/>
    <lineage>
        <taxon>Eukaryota</taxon>
        <taxon>Viridiplantae</taxon>
        <taxon>Streptophyta</taxon>
        <taxon>Embryophyta</taxon>
        <taxon>Tracheophyta</taxon>
        <taxon>Spermatophyta</taxon>
        <taxon>Magnoliopsida</taxon>
        <taxon>eudicotyledons</taxon>
        <taxon>Gunneridae</taxon>
        <taxon>Pentapetalae</taxon>
        <taxon>rosids</taxon>
        <taxon>fabids</taxon>
        <taxon>Malpighiales</taxon>
        <taxon>Erythroxylaceae</taxon>
        <taxon>Erythroxylum</taxon>
    </lineage>
</organism>
<accession>A0AAV8TRC7</accession>
<keyword evidence="3" id="KW-1185">Reference proteome</keyword>
<evidence type="ECO:0000313" key="2">
    <source>
        <dbReference type="EMBL" id="KAJ8769457.1"/>
    </source>
</evidence>
<reference evidence="2 3" key="1">
    <citation type="submission" date="2021-09" db="EMBL/GenBank/DDBJ databases">
        <title>Genomic insights and catalytic innovation underlie evolution of tropane alkaloids biosynthesis.</title>
        <authorList>
            <person name="Wang Y.-J."/>
            <person name="Tian T."/>
            <person name="Huang J.-P."/>
            <person name="Huang S.-X."/>
        </authorList>
    </citation>
    <scope>NUCLEOTIDE SEQUENCE [LARGE SCALE GENOMIC DNA]</scope>
    <source>
        <strain evidence="2">KIB-2018</strain>
        <tissue evidence="2">Leaf</tissue>
    </source>
</reference>
<name>A0AAV8TRC7_9ROSI</name>
<feature type="domain" description="Endonuclease/exonuclease/phosphatase" evidence="1">
    <location>
        <begin position="11"/>
        <end position="162"/>
    </location>
</feature>
<dbReference type="Gene3D" id="3.60.10.10">
    <property type="entry name" value="Endonuclease/exonuclease/phosphatase"/>
    <property type="match status" value="1"/>
</dbReference>
<dbReference type="Proteomes" id="UP001159364">
    <property type="component" value="Linkage Group LG03"/>
</dbReference>
<dbReference type="AlphaFoldDB" id="A0AAV8TRC7"/>
<dbReference type="PANTHER" id="PTHR35218">
    <property type="entry name" value="RNASE H DOMAIN-CONTAINING PROTEIN"/>
    <property type="match status" value="1"/>
</dbReference>
<proteinExistence type="predicted"/>
<dbReference type="Pfam" id="PF03372">
    <property type="entry name" value="Exo_endo_phos"/>
    <property type="match status" value="1"/>
</dbReference>
<gene>
    <name evidence="2" type="ORF">K2173_002947</name>
</gene>
<dbReference type="EMBL" id="JAIWQS010000003">
    <property type="protein sequence ID" value="KAJ8769457.1"/>
    <property type="molecule type" value="Genomic_DNA"/>
</dbReference>
<sequence length="433" mass="49778">MLGVVGTPFDKHIKEYYSEFHPDIVTLVETRISSHTANLVISKLNFSRSHRVEARGFAGGIWIVWNDNIELEVLQNHTQFIHCRVKKRPAVHWVFVSFVYGSPQKSIRKLLWAEFLTIACTMSTPWLLAGDFNAILCRAEKKGSISRTYGGDPDFQNFIFSAGLRDMGLMGPHRPTPRPFRFFPGWLSHEGFGEFVRNSWLPNLRAPEAVERLREKAIIWNKSTFGVLSFRKKRIIARLKGLQRALETHRTINLIRTEIDLRGTADGQAKLALVAWDSCCQPLHHGGLGFRKLREHNKAFLCKLGFRVLSRKNDLWVRILREKYRVGVFIPDSVKWIPELGLLWAHKKRGKLIPHDWKVADVVTHNLDWDWGQLERFLSPLALLHISNVCPPNPFAGEDGIAWQGSKEGIISVSDAYTVMMQPTWDNEAMIWK</sequence>
<evidence type="ECO:0000313" key="3">
    <source>
        <dbReference type="Proteomes" id="UP001159364"/>
    </source>
</evidence>
<protein>
    <recommendedName>
        <fullName evidence="1">Endonuclease/exonuclease/phosphatase domain-containing protein</fullName>
    </recommendedName>
</protein>
<dbReference type="PANTHER" id="PTHR35218:SF9">
    <property type="entry name" value="ENDONUCLEASE_EXONUCLEASE_PHOSPHATASE DOMAIN-CONTAINING PROTEIN"/>
    <property type="match status" value="1"/>
</dbReference>
<dbReference type="InterPro" id="IPR005135">
    <property type="entry name" value="Endo/exonuclease/phosphatase"/>
</dbReference>
<dbReference type="SUPFAM" id="SSF56219">
    <property type="entry name" value="DNase I-like"/>
    <property type="match status" value="1"/>
</dbReference>